<comment type="caution">
    <text evidence="2">The sequence shown here is derived from an EMBL/GenBank/DDBJ whole genome shotgun (WGS) entry which is preliminary data.</text>
</comment>
<dbReference type="Proteomes" id="UP000636800">
    <property type="component" value="Chromosome 1"/>
</dbReference>
<dbReference type="AlphaFoldDB" id="A0A835RZ84"/>
<organism evidence="2 3">
    <name type="scientific">Vanilla planifolia</name>
    <name type="common">Vanilla</name>
    <dbReference type="NCBI Taxonomy" id="51239"/>
    <lineage>
        <taxon>Eukaryota</taxon>
        <taxon>Viridiplantae</taxon>
        <taxon>Streptophyta</taxon>
        <taxon>Embryophyta</taxon>
        <taxon>Tracheophyta</taxon>
        <taxon>Spermatophyta</taxon>
        <taxon>Magnoliopsida</taxon>
        <taxon>Liliopsida</taxon>
        <taxon>Asparagales</taxon>
        <taxon>Orchidaceae</taxon>
        <taxon>Vanilloideae</taxon>
        <taxon>Vanilleae</taxon>
        <taxon>Vanilla</taxon>
    </lineage>
</organism>
<proteinExistence type="predicted"/>
<feature type="region of interest" description="Disordered" evidence="1">
    <location>
        <begin position="25"/>
        <end position="47"/>
    </location>
</feature>
<gene>
    <name evidence="2" type="ORF">HPP92_003035</name>
</gene>
<protein>
    <submittedName>
        <fullName evidence="2">Uncharacterized protein</fullName>
    </submittedName>
</protein>
<evidence type="ECO:0000313" key="2">
    <source>
        <dbReference type="EMBL" id="KAG0498344.1"/>
    </source>
</evidence>
<keyword evidence="3" id="KW-1185">Reference proteome</keyword>
<sequence length="78" mass="8789">MLGRWSGLGRIDRSAACSTRRRCWASNAPRRRGSTRSEWEEDAMSGSAHSVKVRLTPFGSRSMGLRPVTISRIRMPKL</sequence>
<name>A0A835RZ84_VANPL</name>
<evidence type="ECO:0000256" key="1">
    <source>
        <dbReference type="SAM" id="MobiDB-lite"/>
    </source>
</evidence>
<dbReference type="EMBL" id="JADCNL010000001">
    <property type="protein sequence ID" value="KAG0498344.1"/>
    <property type="molecule type" value="Genomic_DNA"/>
</dbReference>
<reference evidence="2 3" key="1">
    <citation type="journal article" date="2020" name="Nat. Food">
        <title>A phased Vanilla planifolia genome enables genetic improvement of flavour and production.</title>
        <authorList>
            <person name="Hasing T."/>
            <person name="Tang H."/>
            <person name="Brym M."/>
            <person name="Khazi F."/>
            <person name="Huang T."/>
            <person name="Chambers A.H."/>
        </authorList>
    </citation>
    <scope>NUCLEOTIDE SEQUENCE [LARGE SCALE GENOMIC DNA]</scope>
    <source>
        <tissue evidence="2">Leaf</tissue>
    </source>
</reference>
<dbReference type="OrthoDB" id="1934954at2759"/>
<accession>A0A835RZ84</accession>
<evidence type="ECO:0000313" key="3">
    <source>
        <dbReference type="Proteomes" id="UP000636800"/>
    </source>
</evidence>
<feature type="compositionally biased region" description="Basic residues" evidence="1">
    <location>
        <begin position="25"/>
        <end position="34"/>
    </location>
</feature>